<dbReference type="Pfam" id="PF05437">
    <property type="entry name" value="AzlD"/>
    <property type="match status" value="1"/>
</dbReference>
<keyword evidence="1" id="KW-1133">Transmembrane helix</keyword>
<dbReference type="InterPro" id="IPR008407">
    <property type="entry name" value="Brnchd-chn_aa_trnsp_AzlD"/>
</dbReference>
<evidence type="ECO:0000313" key="2">
    <source>
        <dbReference type="EMBL" id="ASA56481.1"/>
    </source>
</evidence>
<protein>
    <recommendedName>
        <fullName evidence="4">Branched-chain amino acid ABC transporter</fullName>
    </recommendedName>
</protein>
<evidence type="ECO:0000313" key="3">
    <source>
        <dbReference type="Proteomes" id="UP000196708"/>
    </source>
</evidence>
<reference evidence="2 3" key="1">
    <citation type="submission" date="2016-12" db="EMBL/GenBank/DDBJ databases">
        <authorList>
            <person name="Song W.-J."/>
            <person name="Kurnit D.M."/>
        </authorList>
    </citation>
    <scope>NUCLEOTIDE SEQUENCE [LARGE SCALE GENOMIC DNA]</scope>
    <source>
        <strain evidence="2 3">ATCC 43942</strain>
    </source>
</reference>
<accession>A0A1Z2SH28</accession>
<keyword evidence="1" id="KW-0472">Membrane</keyword>
<evidence type="ECO:0000256" key="1">
    <source>
        <dbReference type="SAM" id="Phobius"/>
    </source>
</evidence>
<dbReference type="Proteomes" id="UP000196708">
    <property type="component" value="Chromosome 1"/>
</dbReference>
<name>A0A1Z2SH28_VIBGA</name>
<sequence>MTFITILLMAAITFSVRYLFFMTTLPFELSDKAKEFLKFTGPCVLSAMVAPIMFTPVDGLMIYSPYLLGGIATIMISLVLRNTFMIVLLGMTMFLLLKNYI</sequence>
<dbReference type="RefSeq" id="WP_021020795.1">
    <property type="nucleotide sequence ID" value="NZ_CP018835.1"/>
</dbReference>
<feature type="transmembrane region" description="Helical" evidence="1">
    <location>
        <begin position="6"/>
        <end position="24"/>
    </location>
</feature>
<evidence type="ECO:0008006" key="4">
    <source>
        <dbReference type="Google" id="ProtNLM"/>
    </source>
</evidence>
<keyword evidence="1" id="KW-0812">Transmembrane</keyword>
<dbReference type="OrthoDB" id="4257348at2"/>
<dbReference type="AlphaFoldDB" id="A0A1Z2SH28"/>
<dbReference type="KEGG" id="vga:BSQ33_12760"/>
<proteinExistence type="predicted"/>
<gene>
    <name evidence="2" type="ORF">BSQ33_12760</name>
</gene>
<organism evidence="2 3">
    <name type="scientific">Vibrio gazogenes</name>
    <dbReference type="NCBI Taxonomy" id="687"/>
    <lineage>
        <taxon>Bacteria</taxon>
        <taxon>Pseudomonadati</taxon>
        <taxon>Pseudomonadota</taxon>
        <taxon>Gammaproteobacteria</taxon>
        <taxon>Vibrionales</taxon>
        <taxon>Vibrionaceae</taxon>
        <taxon>Vibrio</taxon>
    </lineage>
</organism>
<feature type="transmembrane region" description="Helical" evidence="1">
    <location>
        <begin position="66"/>
        <end position="97"/>
    </location>
</feature>
<dbReference type="EMBL" id="CP018835">
    <property type="protein sequence ID" value="ASA56481.1"/>
    <property type="molecule type" value="Genomic_DNA"/>
</dbReference>